<name>A0A0R1ZGI2_9LACO</name>
<protein>
    <submittedName>
        <fullName evidence="1">Uncharacterized protein</fullName>
    </submittedName>
</protein>
<evidence type="ECO:0000313" key="2">
    <source>
        <dbReference type="Proteomes" id="UP000051291"/>
    </source>
</evidence>
<dbReference type="EMBL" id="AYYZ01000004">
    <property type="protein sequence ID" value="KRM53314.1"/>
    <property type="molecule type" value="Genomic_DNA"/>
</dbReference>
<gene>
    <name evidence="1" type="ORF">FC64_GL000597</name>
</gene>
<accession>A0A0R1ZGI2</accession>
<dbReference type="RefSeq" id="WP_057906092.1">
    <property type="nucleotide sequence ID" value="NZ_AYYZ01000004.1"/>
</dbReference>
<reference evidence="1 2" key="1">
    <citation type="journal article" date="2015" name="Genome Announc.">
        <title>Expanding the biotechnology potential of lactobacilli through comparative genomics of 213 strains and associated genera.</title>
        <authorList>
            <person name="Sun Z."/>
            <person name="Harris H.M."/>
            <person name="McCann A."/>
            <person name="Guo C."/>
            <person name="Argimon S."/>
            <person name="Zhang W."/>
            <person name="Yang X."/>
            <person name="Jeffery I.B."/>
            <person name="Cooney J.C."/>
            <person name="Kagawa T.F."/>
            <person name="Liu W."/>
            <person name="Song Y."/>
            <person name="Salvetti E."/>
            <person name="Wrobel A."/>
            <person name="Rasinkangas P."/>
            <person name="Parkhill J."/>
            <person name="Rea M.C."/>
            <person name="O'Sullivan O."/>
            <person name="Ritari J."/>
            <person name="Douillard F.P."/>
            <person name="Paul Ross R."/>
            <person name="Yang R."/>
            <person name="Briner A.E."/>
            <person name="Felis G.E."/>
            <person name="de Vos W.M."/>
            <person name="Barrangou R."/>
            <person name="Klaenhammer T.R."/>
            <person name="Caufield P.W."/>
            <person name="Cui Y."/>
            <person name="Zhang H."/>
            <person name="O'Toole P.W."/>
        </authorList>
    </citation>
    <scope>NUCLEOTIDE SEQUENCE [LARGE SCALE GENOMIC DNA]</scope>
    <source>
        <strain evidence="1 2">DSM 20653</strain>
    </source>
</reference>
<dbReference type="AlphaFoldDB" id="A0A0R1ZGI2"/>
<organism evidence="1 2">
    <name type="scientific">Ligilactobacillus araffinosus DSM 20653</name>
    <dbReference type="NCBI Taxonomy" id="1423820"/>
    <lineage>
        <taxon>Bacteria</taxon>
        <taxon>Bacillati</taxon>
        <taxon>Bacillota</taxon>
        <taxon>Bacilli</taxon>
        <taxon>Lactobacillales</taxon>
        <taxon>Lactobacillaceae</taxon>
        <taxon>Ligilactobacillus</taxon>
    </lineage>
</organism>
<keyword evidence="2" id="KW-1185">Reference proteome</keyword>
<proteinExistence type="predicted"/>
<dbReference type="Proteomes" id="UP000051291">
    <property type="component" value="Unassembled WGS sequence"/>
</dbReference>
<evidence type="ECO:0000313" key="1">
    <source>
        <dbReference type="EMBL" id="KRM53314.1"/>
    </source>
</evidence>
<comment type="caution">
    <text evidence="1">The sequence shown here is derived from an EMBL/GenBank/DDBJ whole genome shotgun (WGS) entry which is preliminary data.</text>
</comment>
<dbReference type="PATRIC" id="fig|1423820.4.peg.605"/>
<sequence length="96" mass="11225">MRIQTFQEATQGLNPQYQCYWENELCSVAISDFDFNKQENVLYLLPYHDRALQFKVLEMIANALNADVKILIKTKSGKKFPLFGFRIVDQSKILFS</sequence>